<feature type="transmembrane region" description="Helical" evidence="1">
    <location>
        <begin position="30"/>
        <end position="53"/>
    </location>
</feature>
<comment type="caution">
    <text evidence="2">The sequence shown here is derived from an EMBL/GenBank/DDBJ whole genome shotgun (WGS) entry which is preliminary data.</text>
</comment>
<dbReference type="EMBL" id="JAAIUV010000032">
    <property type="protein sequence ID" value="NEX80169.1"/>
    <property type="molecule type" value="Genomic_DNA"/>
</dbReference>
<feature type="transmembrane region" description="Helical" evidence="1">
    <location>
        <begin position="65"/>
        <end position="87"/>
    </location>
</feature>
<sequence>MFASLIGTYLDLYFIGKGVYWFPIRPWSNIFSVNLWFTLVILPVFVIVFLHYVTQIHPRGKAGMILFISLLMPIMERLSEMFGWFAHSEKWEHIYSFFGYMLFLSFIYGFYLWLEKEKEGQKQ</sequence>
<protein>
    <submittedName>
        <fullName evidence="2">Uncharacterized protein</fullName>
    </submittedName>
</protein>
<accession>A0A6B3TV04</accession>
<dbReference type="InterPro" id="IPR048147">
    <property type="entry name" value="CBO0543-like"/>
</dbReference>
<reference evidence="2" key="1">
    <citation type="submission" date="2020-02" db="EMBL/GenBank/DDBJ databases">
        <title>Bacillus sedimentmangrovi sp. nov., isolated from sediment of the mangrove ecosystem.</title>
        <authorList>
            <person name="Liu G."/>
        </authorList>
    </citation>
    <scope>NUCLEOTIDE SEQUENCE [LARGE SCALE GENOMIC DNA]</scope>
    <source>
        <strain evidence="2">SgZ-7</strain>
    </source>
</reference>
<name>A0A6B3TV04_9BACI</name>
<dbReference type="AlphaFoldDB" id="A0A6B3TV04"/>
<dbReference type="Proteomes" id="UP000481621">
    <property type="component" value="Unassembled WGS sequence"/>
</dbReference>
<gene>
    <name evidence="2" type="ORF">G4Z05_15050</name>
</gene>
<keyword evidence="1" id="KW-1133">Transmembrane helix</keyword>
<keyword evidence="1" id="KW-0472">Membrane</keyword>
<proteinExistence type="predicted"/>
<feature type="transmembrane region" description="Helical" evidence="1">
    <location>
        <begin position="93"/>
        <end position="114"/>
    </location>
</feature>
<evidence type="ECO:0000313" key="2">
    <source>
        <dbReference type="EMBL" id="NEX80169.1"/>
    </source>
</evidence>
<evidence type="ECO:0000256" key="1">
    <source>
        <dbReference type="SAM" id="Phobius"/>
    </source>
</evidence>
<organism evidence="2 3">
    <name type="scientific">Neobacillus thermocopriae</name>
    <dbReference type="NCBI Taxonomy" id="1215031"/>
    <lineage>
        <taxon>Bacteria</taxon>
        <taxon>Bacillati</taxon>
        <taxon>Bacillota</taxon>
        <taxon>Bacilli</taxon>
        <taxon>Bacillales</taxon>
        <taxon>Bacillaceae</taxon>
        <taxon>Neobacillus</taxon>
    </lineage>
</organism>
<dbReference type="NCBIfam" id="NF041644">
    <property type="entry name" value="CBO0543_fam"/>
    <property type="match status" value="1"/>
</dbReference>
<evidence type="ECO:0000313" key="3">
    <source>
        <dbReference type="Proteomes" id="UP000481621"/>
    </source>
</evidence>
<keyword evidence="3" id="KW-1185">Reference proteome</keyword>
<keyword evidence="1" id="KW-0812">Transmembrane</keyword>